<name>A0A1E4TPB6_PACTA</name>
<keyword evidence="4" id="KW-1185">Reference proteome</keyword>
<dbReference type="PROSITE" id="PS50888">
    <property type="entry name" value="BHLH"/>
    <property type="match status" value="1"/>
</dbReference>
<dbReference type="OrthoDB" id="5344169at2759"/>
<feature type="compositionally biased region" description="Basic residues" evidence="1">
    <location>
        <begin position="257"/>
        <end position="266"/>
    </location>
</feature>
<feature type="compositionally biased region" description="Polar residues" evidence="1">
    <location>
        <begin position="594"/>
        <end position="610"/>
    </location>
</feature>
<dbReference type="InterPro" id="IPR011598">
    <property type="entry name" value="bHLH_dom"/>
</dbReference>
<dbReference type="Pfam" id="PF00010">
    <property type="entry name" value="HLH"/>
    <property type="match status" value="1"/>
</dbReference>
<dbReference type="InterPro" id="IPR052145">
    <property type="entry name" value="Mediator/Homeobox_domain"/>
</dbReference>
<evidence type="ECO:0000313" key="3">
    <source>
        <dbReference type="EMBL" id="ODV93518.1"/>
    </source>
</evidence>
<reference evidence="4" key="1">
    <citation type="submission" date="2016-05" db="EMBL/GenBank/DDBJ databases">
        <title>Comparative genomics of biotechnologically important yeasts.</title>
        <authorList>
            <consortium name="DOE Joint Genome Institute"/>
            <person name="Riley R."/>
            <person name="Haridas S."/>
            <person name="Wolfe K.H."/>
            <person name="Lopes M.R."/>
            <person name="Hittinger C.T."/>
            <person name="Goker M."/>
            <person name="Salamov A."/>
            <person name="Wisecaver J."/>
            <person name="Long T.M."/>
            <person name="Aerts A.L."/>
            <person name="Barry K."/>
            <person name="Choi C."/>
            <person name="Clum A."/>
            <person name="Coughlan A.Y."/>
            <person name="Deshpande S."/>
            <person name="Douglass A.P."/>
            <person name="Hanson S.J."/>
            <person name="Klenk H.-P."/>
            <person name="Labutti K."/>
            <person name="Lapidus A."/>
            <person name="Lindquist E."/>
            <person name="Lipzen A."/>
            <person name="Meier-Kolthoff J.P."/>
            <person name="Ohm R.A."/>
            <person name="Otillar R.P."/>
            <person name="Pangilinan J."/>
            <person name="Peng Y."/>
            <person name="Rokas A."/>
            <person name="Rosa C.A."/>
            <person name="Scheuner C."/>
            <person name="Sibirny A.A."/>
            <person name="Slot J.C."/>
            <person name="Stielow J.B."/>
            <person name="Sun H."/>
            <person name="Kurtzman C.P."/>
            <person name="Blackwell M."/>
            <person name="Grigoriev I.V."/>
            <person name="Jeffries T.W."/>
        </authorList>
    </citation>
    <scope>NUCLEOTIDE SEQUENCE [LARGE SCALE GENOMIC DNA]</scope>
    <source>
        <strain evidence="4">NRRL Y-2460</strain>
    </source>
</reference>
<feature type="region of interest" description="Disordered" evidence="1">
    <location>
        <begin position="116"/>
        <end position="198"/>
    </location>
</feature>
<dbReference type="Proteomes" id="UP000094236">
    <property type="component" value="Unassembled WGS sequence"/>
</dbReference>
<feature type="domain" description="BHLH" evidence="2">
    <location>
        <begin position="652"/>
        <end position="706"/>
    </location>
</feature>
<feature type="region of interest" description="Disordered" evidence="1">
    <location>
        <begin position="520"/>
        <end position="556"/>
    </location>
</feature>
<evidence type="ECO:0000313" key="4">
    <source>
        <dbReference type="Proteomes" id="UP000094236"/>
    </source>
</evidence>
<proteinExistence type="predicted"/>
<dbReference type="SUPFAM" id="SSF47459">
    <property type="entry name" value="HLH, helix-loop-helix DNA-binding domain"/>
    <property type="match status" value="1"/>
</dbReference>
<feature type="region of interest" description="Disordered" evidence="1">
    <location>
        <begin position="593"/>
        <end position="654"/>
    </location>
</feature>
<dbReference type="Gene3D" id="4.10.280.10">
    <property type="entry name" value="Helix-loop-helix DNA-binding domain"/>
    <property type="match status" value="1"/>
</dbReference>
<feature type="compositionally biased region" description="Low complexity" evidence="1">
    <location>
        <begin position="713"/>
        <end position="730"/>
    </location>
</feature>
<gene>
    <name evidence="3" type="ORF">PACTADRAFT_52089</name>
</gene>
<feature type="region of interest" description="Disordered" evidence="1">
    <location>
        <begin position="1"/>
        <end position="57"/>
    </location>
</feature>
<feature type="compositionally biased region" description="Low complexity" evidence="1">
    <location>
        <begin position="459"/>
        <end position="470"/>
    </location>
</feature>
<dbReference type="PANTHER" id="PTHR24330:SF19">
    <property type="entry name" value="MEDIATOR OF RNA POLYMERASE II TRANSCRIPTION SUBUNIT 29"/>
    <property type="match status" value="1"/>
</dbReference>
<feature type="compositionally biased region" description="Low complexity" evidence="1">
    <location>
        <begin position="25"/>
        <end position="57"/>
    </location>
</feature>
<evidence type="ECO:0000259" key="2">
    <source>
        <dbReference type="PROSITE" id="PS50888"/>
    </source>
</evidence>
<dbReference type="STRING" id="669874.A0A1E4TPB6"/>
<dbReference type="InterPro" id="IPR036638">
    <property type="entry name" value="HLH_DNA-bd_sf"/>
</dbReference>
<feature type="compositionally biased region" description="Low complexity" evidence="1">
    <location>
        <begin position="367"/>
        <end position="385"/>
    </location>
</feature>
<dbReference type="CDD" id="cd11392">
    <property type="entry name" value="bHLH_ScPHO4_like"/>
    <property type="match status" value="1"/>
</dbReference>
<dbReference type="GO" id="GO:0046983">
    <property type="term" value="F:protein dimerization activity"/>
    <property type="evidence" value="ECO:0007669"/>
    <property type="project" value="InterPro"/>
</dbReference>
<feature type="region of interest" description="Disordered" evidence="1">
    <location>
        <begin position="711"/>
        <end position="730"/>
    </location>
</feature>
<feature type="compositionally biased region" description="Polar residues" evidence="1">
    <location>
        <begin position="622"/>
        <end position="649"/>
    </location>
</feature>
<accession>A0A1E4TPB6</accession>
<dbReference type="SMART" id="SM00353">
    <property type="entry name" value="HLH"/>
    <property type="match status" value="1"/>
</dbReference>
<evidence type="ECO:0000256" key="1">
    <source>
        <dbReference type="SAM" id="MobiDB-lite"/>
    </source>
</evidence>
<organism evidence="3 4">
    <name type="scientific">Pachysolen tannophilus NRRL Y-2460</name>
    <dbReference type="NCBI Taxonomy" id="669874"/>
    <lineage>
        <taxon>Eukaryota</taxon>
        <taxon>Fungi</taxon>
        <taxon>Dikarya</taxon>
        <taxon>Ascomycota</taxon>
        <taxon>Saccharomycotina</taxon>
        <taxon>Pichiomycetes</taxon>
        <taxon>Pachysolenaceae</taxon>
        <taxon>Pachysolen</taxon>
    </lineage>
</organism>
<feature type="compositionally biased region" description="Low complexity" evidence="1">
    <location>
        <begin position="151"/>
        <end position="191"/>
    </location>
</feature>
<feature type="compositionally biased region" description="Polar residues" evidence="1">
    <location>
        <begin position="394"/>
        <end position="406"/>
    </location>
</feature>
<dbReference type="EMBL" id="KV454018">
    <property type="protein sequence ID" value="ODV93518.1"/>
    <property type="molecule type" value="Genomic_DNA"/>
</dbReference>
<feature type="region of interest" description="Disordered" evidence="1">
    <location>
        <begin position="366"/>
        <end position="471"/>
    </location>
</feature>
<dbReference type="AlphaFoldDB" id="A0A1E4TPB6"/>
<feature type="compositionally biased region" description="Polar residues" evidence="1">
    <location>
        <begin position="1"/>
        <end position="24"/>
    </location>
</feature>
<protein>
    <recommendedName>
        <fullName evidence="2">BHLH domain-containing protein</fullName>
    </recommendedName>
</protein>
<feature type="compositionally biased region" description="Polar residues" evidence="1">
    <location>
        <begin position="426"/>
        <end position="435"/>
    </location>
</feature>
<dbReference type="PANTHER" id="PTHR24330">
    <property type="entry name" value="HOMEOBOX PROTEIN BARH-LIKE"/>
    <property type="match status" value="1"/>
</dbReference>
<sequence length="730" mass="79814">MNSDSDSRNTASFNLFASKNGNGQNQNLEEFFNEFNNNNSNNNNNNNNNTDNSQAAAVAAAAAAAGSGSLKFNSQGANDMDPTSSTSNDASNWNLFTNLNDHDLNMLEEHLQLLTNNSKDHGDNGSAGPENSLPGADGVNVHGNNHDDTNAHTNVNANNEINNEINNQNSNSNNHNHNHNPNHSNNNNNNNKSDSGIGEELHSDFKRFLGNETSNVDLHLDDGASTKVPDYNRDYNHFPSSAFPPSIDTNEITHSSSHQHHHHHHHSDHDHDSLHGEATQVLRNSIDQGSDPQSAGVKPELLFTPLLSPAVTPMYGHHGQYHSNGNSGGAYTNSNGGFSPLTSPALEFQNSKSPIIRVKRNSVTNYNKSGTANNCNNNGSSGNINEEGRRKSLNGKSKTPGSTPISAPTIAGRVAKNSPGIKPSISRRNSSTASKVLNEMKLPESSIDFKTPLSKANKKISSSSNNNNNNMKQEIEYNDENEGPNNHAVTPATLMNFKVNPTGNHQNSHRHFSQYDQSNISGQQYQQQQQQQHQHQHQHQQQQQQQQQHQHQHQQQQLMNTGVILNTNRSHSNSSSPVILPSSTTPIMMPMLRKTSSGASSNSTITTANQSSSKRSRRDSSAKNTPNLGPTDRSSSVTNFSPMLNGTADQSDKKINHKLAEQGRRNRMNMAIQNLEKLIPNEWKKDILVPSKATTIEVAIEYIKSLQNRLDSSNEFSNTSGSSNASISPL</sequence>
<feature type="compositionally biased region" description="Low complexity" evidence="1">
    <location>
        <begin position="523"/>
        <end position="556"/>
    </location>
</feature>
<feature type="region of interest" description="Disordered" evidence="1">
    <location>
        <begin position="231"/>
        <end position="273"/>
    </location>
</feature>